<evidence type="ECO:0000313" key="4">
    <source>
        <dbReference type="Proteomes" id="UP001197875"/>
    </source>
</evidence>
<protein>
    <submittedName>
        <fullName evidence="3">Uncharacterized protein</fullName>
    </submittedName>
</protein>
<comment type="caution">
    <text evidence="3">The sequence shown here is derived from an EMBL/GenBank/DDBJ whole genome shotgun (WGS) entry which is preliminary data.</text>
</comment>
<reference evidence="3 4" key="1">
    <citation type="submission" date="2021-10" db="EMBL/GenBank/DDBJ databases">
        <title>Anaerobic single-cell dispensing facilitates the cultivation of human gut bacteria.</title>
        <authorList>
            <person name="Afrizal A."/>
        </authorList>
    </citation>
    <scope>NUCLEOTIDE SEQUENCE [LARGE SCALE GENOMIC DNA]</scope>
    <source>
        <strain evidence="3 4">CLA-AA-H277</strain>
    </source>
</reference>
<keyword evidence="4" id="KW-1185">Reference proteome</keyword>
<dbReference type="Proteomes" id="UP001197875">
    <property type="component" value="Unassembled WGS sequence"/>
</dbReference>
<evidence type="ECO:0000313" key="3">
    <source>
        <dbReference type="EMBL" id="MCC2191194.1"/>
    </source>
</evidence>
<proteinExistence type="predicted"/>
<organism evidence="3 4">
    <name type="scientific">Fusicatenibacter faecihominis</name>
    <dbReference type="NCBI Taxonomy" id="2881276"/>
    <lineage>
        <taxon>Bacteria</taxon>
        <taxon>Bacillati</taxon>
        <taxon>Bacillota</taxon>
        <taxon>Clostridia</taxon>
        <taxon>Lachnospirales</taxon>
        <taxon>Lachnospiraceae</taxon>
        <taxon>Fusicatenibacter</taxon>
    </lineage>
</organism>
<feature type="non-terminal residue" evidence="3">
    <location>
        <position position="1"/>
    </location>
</feature>
<sequence>YVMEEDGTTQKTWNTTYTFKLGATEAVMDLSGVKVPDGYELADSETLVRTVYAGVTNYPTVEVKKVNEVKKTVKVVFTVDPTKGEFPGYDGSTSIHYTIDEDSEEQYLVPEVKAADGYKFVGWQVEGKESGHWDADAKTFGVTGLANYPAGSNEGYLSIDAIFEAVETETEVQKTVKVVFSVDPAKGEFPGYDGAATINYTIDEDSAEQYLVPEVKAADGYKFVGWQVEGKESGRWDADAKTFGVTGLANYPEGSNEGYLSIDAIFEAVETETEVQKTVKVVFSVDPAKGEFPGYDGATTIHYTIDEDSAEQYLVPEVKAADGYKFVGWQVEGKESGRWDADAKTFGVTGLGFYEEGSNEGYLSIDAIFEAVETEPSTEPTTEPSTTPVTEPSTEPTTEPSTEPATEAPTSESETKVTESETQTTEAPATTKSDDNNSNKSADAGVKTGDTTNVMPLVITLFAAVALMVVFALRKRKVVK</sequence>
<feature type="compositionally biased region" description="Low complexity" evidence="1">
    <location>
        <begin position="373"/>
        <end position="412"/>
    </location>
</feature>
<feature type="transmembrane region" description="Helical" evidence="2">
    <location>
        <begin position="454"/>
        <end position="473"/>
    </location>
</feature>
<keyword evidence="2" id="KW-0472">Membrane</keyword>
<gene>
    <name evidence="3" type="ORF">LKD71_15585</name>
</gene>
<evidence type="ECO:0000256" key="1">
    <source>
        <dbReference type="SAM" id="MobiDB-lite"/>
    </source>
</evidence>
<dbReference type="EMBL" id="JAJEPR010000042">
    <property type="protein sequence ID" value="MCC2191194.1"/>
    <property type="molecule type" value="Genomic_DNA"/>
</dbReference>
<name>A0AAE3DVC0_9FIRM</name>
<dbReference type="AlphaFoldDB" id="A0AAE3DVC0"/>
<keyword evidence="2" id="KW-1133">Transmembrane helix</keyword>
<accession>A0AAE3DVC0</accession>
<evidence type="ECO:0000256" key="2">
    <source>
        <dbReference type="SAM" id="Phobius"/>
    </source>
</evidence>
<keyword evidence="2" id="KW-0812">Transmembrane</keyword>
<feature type="region of interest" description="Disordered" evidence="1">
    <location>
        <begin position="373"/>
        <end position="450"/>
    </location>
</feature>